<name>A0A4Y7SYC2_COPMI</name>
<sequence>MTLITDLNMPPHLYWHEQDPDRRKRFYDIVCGKRPSLYNFEDAWPLLHLFDLKVKRYRSRTCLDMAFSESGRRKQRERLAKGKKRSHNPPAANQQGLSKHTERVSIERFSPYPTAAARSSRGPTSLCVDPTCTSPQPGSSSRPITVESTPPPSLDPPALPVGSQVTFTSSQGTLVNTPNSLSQIRRTERASPNEVFVGCCECGYIQPSHLSGPGTTLQAFLATESKDVVEWCLRALREGGMLSDAHLGVFLRWPVPCRKAFIDGLDTQELVKGKLRKLVHSTVSVEKHGATPTQPRNKIQPPVNDSAEDVLTDPQRPLEFLLKAMDLPTNRGPFQEIVAAVKEGADDYMATYRPSRELFEAAVKEITSKNFDLFERYENQWLVRVILKRLARENKVKALDDHLSPLVSNPVDQVSSSSLESRYPQGSSSSSSVGSSASQSPGMLPDISYTCPIHPGPDQDFVAPIVQRLLHSRGLAELIPVFALMSMPTEEDFNKFCGLSVGKKDEAVDATNLELSSFQRLALKLELWEGMLEGSAE</sequence>
<feature type="compositionally biased region" description="Polar residues" evidence="1">
    <location>
        <begin position="131"/>
        <end position="148"/>
    </location>
</feature>
<evidence type="ECO:0000313" key="2">
    <source>
        <dbReference type="EMBL" id="TEB26638.1"/>
    </source>
</evidence>
<dbReference type="AlphaFoldDB" id="A0A4Y7SYC2"/>
<dbReference type="OrthoDB" id="10595271at2759"/>
<reference evidence="2 3" key="1">
    <citation type="journal article" date="2019" name="Nat. Ecol. Evol.">
        <title>Megaphylogeny resolves global patterns of mushroom evolution.</title>
        <authorList>
            <person name="Varga T."/>
            <person name="Krizsan K."/>
            <person name="Foldi C."/>
            <person name="Dima B."/>
            <person name="Sanchez-Garcia M."/>
            <person name="Sanchez-Ramirez S."/>
            <person name="Szollosi G.J."/>
            <person name="Szarkandi J.G."/>
            <person name="Papp V."/>
            <person name="Albert L."/>
            <person name="Andreopoulos W."/>
            <person name="Angelini C."/>
            <person name="Antonin V."/>
            <person name="Barry K.W."/>
            <person name="Bougher N.L."/>
            <person name="Buchanan P."/>
            <person name="Buyck B."/>
            <person name="Bense V."/>
            <person name="Catcheside P."/>
            <person name="Chovatia M."/>
            <person name="Cooper J."/>
            <person name="Damon W."/>
            <person name="Desjardin D."/>
            <person name="Finy P."/>
            <person name="Geml J."/>
            <person name="Haridas S."/>
            <person name="Hughes K."/>
            <person name="Justo A."/>
            <person name="Karasinski D."/>
            <person name="Kautmanova I."/>
            <person name="Kiss B."/>
            <person name="Kocsube S."/>
            <person name="Kotiranta H."/>
            <person name="LaButti K.M."/>
            <person name="Lechner B.E."/>
            <person name="Liimatainen K."/>
            <person name="Lipzen A."/>
            <person name="Lukacs Z."/>
            <person name="Mihaltcheva S."/>
            <person name="Morgado L.N."/>
            <person name="Niskanen T."/>
            <person name="Noordeloos M.E."/>
            <person name="Ohm R.A."/>
            <person name="Ortiz-Santana B."/>
            <person name="Ovrebo C."/>
            <person name="Racz N."/>
            <person name="Riley R."/>
            <person name="Savchenko A."/>
            <person name="Shiryaev A."/>
            <person name="Soop K."/>
            <person name="Spirin V."/>
            <person name="Szebenyi C."/>
            <person name="Tomsovsky M."/>
            <person name="Tulloss R.E."/>
            <person name="Uehling J."/>
            <person name="Grigoriev I.V."/>
            <person name="Vagvolgyi C."/>
            <person name="Papp T."/>
            <person name="Martin F.M."/>
            <person name="Miettinen O."/>
            <person name="Hibbett D.S."/>
            <person name="Nagy L.G."/>
        </authorList>
    </citation>
    <scope>NUCLEOTIDE SEQUENCE [LARGE SCALE GENOMIC DNA]</scope>
    <source>
        <strain evidence="2 3">FP101781</strain>
    </source>
</reference>
<feature type="region of interest" description="Disordered" evidence="1">
    <location>
        <begin position="410"/>
        <end position="441"/>
    </location>
</feature>
<organism evidence="2 3">
    <name type="scientific">Coprinellus micaceus</name>
    <name type="common">Glistening ink-cap mushroom</name>
    <name type="synonym">Coprinus micaceus</name>
    <dbReference type="NCBI Taxonomy" id="71717"/>
    <lineage>
        <taxon>Eukaryota</taxon>
        <taxon>Fungi</taxon>
        <taxon>Dikarya</taxon>
        <taxon>Basidiomycota</taxon>
        <taxon>Agaricomycotina</taxon>
        <taxon>Agaricomycetes</taxon>
        <taxon>Agaricomycetidae</taxon>
        <taxon>Agaricales</taxon>
        <taxon>Agaricineae</taxon>
        <taxon>Psathyrellaceae</taxon>
        <taxon>Coprinellus</taxon>
    </lineage>
</organism>
<feature type="compositionally biased region" description="Polar residues" evidence="1">
    <location>
        <begin position="163"/>
        <end position="181"/>
    </location>
</feature>
<comment type="caution">
    <text evidence="2">The sequence shown here is derived from an EMBL/GenBank/DDBJ whole genome shotgun (WGS) entry which is preliminary data.</text>
</comment>
<dbReference type="Proteomes" id="UP000298030">
    <property type="component" value="Unassembled WGS sequence"/>
</dbReference>
<protein>
    <submittedName>
        <fullName evidence="2">Uncharacterized protein</fullName>
    </submittedName>
</protein>
<gene>
    <name evidence="2" type="ORF">FA13DRAFT_1027936</name>
</gene>
<dbReference type="EMBL" id="QPFP01000047">
    <property type="protein sequence ID" value="TEB26638.1"/>
    <property type="molecule type" value="Genomic_DNA"/>
</dbReference>
<feature type="region of interest" description="Disordered" evidence="1">
    <location>
        <begin position="69"/>
        <end position="181"/>
    </location>
</feature>
<keyword evidence="3" id="KW-1185">Reference proteome</keyword>
<proteinExistence type="predicted"/>
<feature type="compositionally biased region" description="Pro residues" evidence="1">
    <location>
        <begin position="149"/>
        <end position="159"/>
    </location>
</feature>
<feature type="compositionally biased region" description="Basic residues" evidence="1">
    <location>
        <begin position="73"/>
        <end position="87"/>
    </location>
</feature>
<feature type="region of interest" description="Disordered" evidence="1">
    <location>
        <begin position="285"/>
        <end position="309"/>
    </location>
</feature>
<evidence type="ECO:0000256" key="1">
    <source>
        <dbReference type="SAM" id="MobiDB-lite"/>
    </source>
</evidence>
<evidence type="ECO:0000313" key="3">
    <source>
        <dbReference type="Proteomes" id="UP000298030"/>
    </source>
</evidence>
<feature type="compositionally biased region" description="Polar residues" evidence="1">
    <location>
        <begin position="410"/>
        <end position="420"/>
    </location>
</feature>
<feature type="compositionally biased region" description="Low complexity" evidence="1">
    <location>
        <begin position="425"/>
        <end position="440"/>
    </location>
</feature>
<accession>A0A4Y7SYC2</accession>